<dbReference type="GO" id="GO:0004775">
    <property type="term" value="F:succinate-CoA ligase (ADP-forming) activity"/>
    <property type="evidence" value="ECO:0007669"/>
    <property type="project" value="TreeGrafter"/>
</dbReference>
<dbReference type="GO" id="GO:0006099">
    <property type="term" value="P:tricarboxylic acid cycle"/>
    <property type="evidence" value="ECO:0007669"/>
    <property type="project" value="InterPro"/>
</dbReference>
<comment type="caution">
    <text evidence="9">The sequence shown here is derived from an EMBL/GenBank/DDBJ whole genome shotgun (WGS) entry which is preliminary data.</text>
</comment>
<dbReference type="NCBIfam" id="TIGR01016">
    <property type="entry name" value="sucCoAbeta"/>
    <property type="match status" value="1"/>
</dbReference>
<evidence type="ECO:0000259" key="8">
    <source>
        <dbReference type="PROSITE" id="PS50975"/>
    </source>
</evidence>
<sequence>MNLQEYQSREFFKEFGIPVVEGAVASNREEALEIAKKIGLPVVLKAQVLVGGRGKAGGVKVAKTEEEVLKLADEILTMEIKGLKVKKLLVAKAVNILREFYVGFTVDRVSKRNVLIVSNAGGVDIEEVAKNTPEKIFKIYIDPIMGLFSYEAKKASQRLTEDMNIAPKIADIIEKLYKVYISLDGNLAEINPLAVVEGNNVLALDSKIVIDDNALFRHPELEALREPTEEEKLELEAKSKGFTYIKLNGNIGCLVNGAGLAMATMDLIKLFGGDPANFLDIGGSSSPEKVASAIEMITRDKNVKAILINIFGGITRCDDVA</sequence>
<dbReference type="Pfam" id="PF08442">
    <property type="entry name" value="ATP-grasp_2"/>
    <property type="match status" value="1"/>
</dbReference>
<keyword evidence="6" id="KW-0460">Magnesium</keyword>
<feature type="non-terminal residue" evidence="9">
    <location>
        <position position="321"/>
    </location>
</feature>
<dbReference type="AlphaFoldDB" id="A0A2J6X869"/>
<dbReference type="PROSITE" id="PS50975">
    <property type="entry name" value="ATP_GRASP"/>
    <property type="match status" value="1"/>
</dbReference>
<evidence type="ECO:0000256" key="4">
    <source>
        <dbReference type="ARBA" id="ARBA00022723"/>
    </source>
</evidence>
<dbReference type="InterPro" id="IPR011761">
    <property type="entry name" value="ATP-grasp"/>
</dbReference>
<accession>A0A2J6X869</accession>
<dbReference type="Pfam" id="PF00549">
    <property type="entry name" value="Ligase_CoA"/>
    <property type="match status" value="1"/>
</dbReference>
<dbReference type="Gene3D" id="3.30.470.20">
    <property type="entry name" value="ATP-grasp fold, B domain"/>
    <property type="match status" value="1"/>
</dbReference>
<dbReference type="PROSITE" id="PS01217">
    <property type="entry name" value="SUCCINYL_COA_LIG_3"/>
    <property type="match status" value="1"/>
</dbReference>
<dbReference type="GO" id="GO:0042709">
    <property type="term" value="C:succinate-CoA ligase complex"/>
    <property type="evidence" value="ECO:0007669"/>
    <property type="project" value="TreeGrafter"/>
</dbReference>
<gene>
    <name evidence="9" type="ORF">C0175_01860</name>
</gene>
<dbReference type="InterPro" id="IPR016102">
    <property type="entry name" value="Succinyl-CoA_synth-like"/>
</dbReference>
<keyword evidence="7" id="KW-0067">ATP-binding</keyword>
<name>A0A2J6X869_9BACT</name>
<reference evidence="9 10" key="1">
    <citation type="submission" date="2018-01" db="EMBL/GenBank/DDBJ databases">
        <title>Metagenomic assembled genomes from two thermal pools in the Uzon Caldera, Kamchatka, Russia.</title>
        <authorList>
            <person name="Wilkins L."/>
            <person name="Ettinger C."/>
        </authorList>
    </citation>
    <scope>NUCLEOTIDE SEQUENCE [LARGE SCALE GENOMIC DNA]</scope>
    <source>
        <strain evidence="9">ARK-10</strain>
    </source>
</reference>
<organism evidence="9 10">
    <name type="scientific">Caldisericum exile</name>
    <dbReference type="NCBI Taxonomy" id="693075"/>
    <lineage>
        <taxon>Bacteria</taxon>
        <taxon>Pseudomonadati</taxon>
        <taxon>Caldisericota/Cryosericota group</taxon>
        <taxon>Caldisericota</taxon>
        <taxon>Caldisericia</taxon>
        <taxon>Caldisericales</taxon>
        <taxon>Caldisericaceae</taxon>
        <taxon>Caldisericum</taxon>
    </lineage>
</organism>
<dbReference type="PIRSF" id="PIRSF001554">
    <property type="entry name" value="SucCS_beta"/>
    <property type="match status" value="1"/>
</dbReference>
<protein>
    <submittedName>
        <fullName evidence="9">ADP-forming succinate--CoA ligase subunit beta</fullName>
    </submittedName>
</protein>
<evidence type="ECO:0000256" key="5">
    <source>
        <dbReference type="ARBA" id="ARBA00022741"/>
    </source>
</evidence>
<dbReference type="GO" id="GO:0005524">
    <property type="term" value="F:ATP binding"/>
    <property type="evidence" value="ECO:0007669"/>
    <property type="project" value="UniProtKB-UniRule"/>
</dbReference>
<comment type="similarity">
    <text evidence="2">Belongs to the succinate/malate CoA ligase beta subunit family.</text>
</comment>
<dbReference type="GO" id="GO:0006104">
    <property type="term" value="P:succinyl-CoA metabolic process"/>
    <property type="evidence" value="ECO:0007669"/>
    <property type="project" value="TreeGrafter"/>
</dbReference>
<dbReference type="InterPro" id="IPR013815">
    <property type="entry name" value="ATP_grasp_subdomain_1"/>
</dbReference>
<dbReference type="Gene3D" id="3.40.50.261">
    <property type="entry name" value="Succinyl-CoA synthetase domains"/>
    <property type="match status" value="1"/>
</dbReference>
<evidence type="ECO:0000313" key="9">
    <source>
        <dbReference type="EMBL" id="PMP83382.1"/>
    </source>
</evidence>
<feature type="domain" description="ATP-grasp" evidence="8">
    <location>
        <begin position="9"/>
        <end position="229"/>
    </location>
</feature>
<proteinExistence type="inferred from homology"/>
<keyword evidence="3 9" id="KW-0436">Ligase</keyword>
<dbReference type="Proteomes" id="UP000236910">
    <property type="component" value="Unassembled WGS sequence"/>
</dbReference>
<comment type="cofactor">
    <cofactor evidence="1">
        <name>Mg(2+)</name>
        <dbReference type="ChEBI" id="CHEBI:18420"/>
    </cofactor>
</comment>
<evidence type="ECO:0000256" key="3">
    <source>
        <dbReference type="ARBA" id="ARBA00022598"/>
    </source>
</evidence>
<dbReference type="Gene3D" id="3.30.1490.20">
    <property type="entry name" value="ATP-grasp fold, A domain"/>
    <property type="match status" value="1"/>
</dbReference>
<dbReference type="GO" id="GO:0046872">
    <property type="term" value="F:metal ion binding"/>
    <property type="evidence" value="ECO:0007669"/>
    <property type="project" value="UniProtKB-KW"/>
</dbReference>
<evidence type="ECO:0000256" key="2">
    <source>
        <dbReference type="ARBA" id="ARBA00009182"/>
    </source>
</evidence>
<dbReference type="SUPFAM" id="SSF52210">
    <property type="entry name" value="Succinyl-CoA synthetase domains"/>
    <property type="match status" value="1"/>
</dbReference>
<evidence type="ECO:0000256" key="1">
    <source>
        <dbReference type="ARBA" id="ARBA00001946"/>
    </source>
</evidence>
<dbReference type="InterPro" id="IPR005811">
    <property type="entry name" value="SUCC_ACL_C"/>
</dbReference>
<evidence type="ECO:0000256" key="7">
    <source>
        <dbReference type="PROSITE-ProRule" id="PRU00409"/>
    </source>
</evidence>
<dbReference type="EMBL" id="PNIX01000110">
    <property type="protein sequence ID" value="PMP83382.1"/>
    <property type="molecule type" value="Genomic_DNA"/>
</dbReference>
<dbReference type="SUPFAM" id="SSF56059">
    <property type="entry name" value="Glutathione synthetase ATP-binding domain-like"/>
    <property type="match status" value="1"/>
</dbReference>
<dbReference type="FunFam" id="3.30.470.20:FF:000002">
    <property type="entry name" value="Succinate--CoA ligase [ADP-forming] subunit beta"/>
    <property type="match status" value="1"/>
</dbReference>
<dbReference type="InterPro" id="IPR013650">
    <property type="entry name" value="ATP-grasp_succ-CoA_synth-type"/>
</dbReference>
<evidence type="ECO:0000256" key="6">
    <source>
        <dbReference type="ARBA" id="ARBA00022842"/>
    </source>
</evidence>
<dbReference type="GO" id="GO:0005829">
    <property type="term" value="C:cytosol"/>
    <property type="evidence" value="ECO:0007669"/>
    <property type="project" value="TreeGrafter"/>
</dbReference>
<keyword evidence="4" id="KW-0479">Metal-binding</keyword>
<dbReference type="NCBIfam" id="NF001913">
    <property type="entry name" value="PRK00696.1"/>
    <property type="match status" value="1"/>
</dbReference>
<dbReference type="InterPro" id="IPR017866">
    <property type="entry name" value="Succ-CoA_synthase_bsu_CS"/>
</dbReference>
<dbReference type="PANTHER" id="PTHR11815:SF10">
    <property type="entry name" value="SUCCINATE--COA LIGASE [GDP-FORMING] SUBUNIT BETA, MITOCHONDRIAL"/>
    <property type="match status" value="1"/>
</dbReference>
<dbReference type="PANTHER" id="PTHR11815">
    <property type="entry name" value="SUCCINYL-COA SYNTHETASE BETA CHAIN"/>
    <property type="match status" value="1"/>
</dbReference>
<keyword evidence="5 7" id="KW-0547">Nucleotide-binding</keyword>
<dbReference type="InterPro" id="IPR005809">
    <property type="entry name" value="Succ_CoA_ligase-like_bsu"/>
</dbReference>
<evidence type="ECO:0000313" key="10">
    <source>
        <dbReference type="Proteomes" id="UP000236910"/>
    </source>
</evidence>